<evidence type="ECO:0000313" key="3">
    <source>
        <dbReference type="Proteomes" id="UP000050795"/>
    </source>
</evidence>
<dbReference type="PANTHER" id="PTHR45737:SF6">
    <property type="entry name" value="VON WILLEBRAND FACTOR A DOMAIN-CONTAINING PROTEIN 5A"/>
    <property type="match status" value="1"/>
</dbReference>
<dbReference type="WBParaSite" id="TREG1_51280.3">
    <property type="protein sequence ID" value="TREG1_51280.3"/>
    <property type="gene ID" value="TREG1_51280"/>
</dbReference>
<feature type="domain" description="VWFA" evidence="1">
    <location>
        <begin position="296"/>
        <end position="469"/>
    </location>
</feature>
<name>A0AA85JYX6_TRIRE</name>
<accession>A0AA85JYX6</accession>
<protein>
    <recommendedName>
        <fullName evidence="6">von Willebrand factor A domain-containing protein 5A</fullName>
    </recommendedName>
</protein>
<dbReference type="Proteomes" id="UP000050795">
    <property type="component" value="Unassembled WGS sequence"/>
</dbReference>
<dbReference type="InterPro" id="IPR036465">
    <property type="entry name" value="vWFA_dom_sf"/>
</dbReference>
<dbReference type="PANTHER" id="PTHR45737">
    <property type="entry name" value="VON WILLEBRAND FACTOR A DOMAIN-CONTAINING PROTEIN 5A"/>
    <property type="match status" value="1"/>
</dbReference>
<evidence type="ECO:0008006" key="6">
    <source>
        <dbReference type="Google" id="ProtNLM"/>
    </source>
</evidence>
<evidence type="ECO:0000259" key="1">
    <source>
        <dbReference type="PROSITE" id="PS50234"/>
    </source>
</evidence>
<reference evidence="4 5" key="2">
    <citation type="submission" date="2023-11" db="UniProtKB">
        <authorList>
            <consortium name="WormBaseParasite"/>
        </authorList>
    </citation>
    <scope>IDENTIFICATION</scope>
</reference>
<reference evidence="3" key="1">
    <citation type="submission" date="2022-06" db="EMBL/GenBank/DDBJ databases">
        <authorList>
            <person name="Berger JAMES D."/>
            <person name="Berger JAMES D."/>
        </authorList>
    </citation>
    <scope>NUCLEOTIDE SEQUENCE [LARGE SCALE GENOMIC DNA]</scope>
</reference>
<dbReference type="PROSITE" id="PS50234">
    <property type="entry name" value="VWFA"/>
    <property type="match status" value="1"/>
</dbReference>
<evidence type="ECO:0000313" key="5">
    <source>
        <dbReference type="WBParaSite" id="TREG1_51280.3"/>
    </source>
</evidence>
<organism evidence="3 5">
    <name type="scientific">Trichobilharzia regenti</name>
    <name type="common">Nasal bird schistosome</name>
    <dbReference type="NCBI Taxonomy" id="157069"/>
    <lineage>
        <taxon>Eukaryota</taxon>
        <taxon>Metazoa</taxon>
        <taxon>Spiralia</taxon>
        <taxon>Lophotrochozoa</taxon>
        <taxon>Platyhelminthes</taxon>
        <taxon>Trematoda</taxon>
        <taxon>Digenea</taxon>
        <taxon>Strigeidida</taxon>
        <taxon>Schistosomatoidea</taxon>
        <taxon>Schistosomatidae</taxon>
        <taxon>Trichobilharzia</taxon>
    </lineage>
</organism>
<dbReference type="SUPFAM" id="SSF53300">
    <property type="entry name" value="vWA-like"/>
    <property type="match status" value="1"/>
</dbReference>
<dbReference type="Pfam" id="PF08487">
    <property type="entry name" value="VIT"/>
    <property type="match status" value="1"/>
</dbReference>
<sequence length="843" mass="92964">MNAGWNIPGFVSLGLVCQREYVNVPLKSIKIKCKIVNMVADVEAVFTYENSLKDPLEATFIFPLNDASVYHFEAQIGNKKIVSVCRPRPEAKETYDSAVEEGHTAILAEQNEHCSDVFQMNIGNIPPNGTVILVLRYVNILDGKNVETDEKKFSHAEITLTLPSVINPRYSPKEQKIPSEFEGFTEPVLVNSVPYTITFEAELSMSSKILDVKSTHDRFILERSGDVSNANVKLASEFIPNHDLQMVISLSDSLKSLASLEYGDTNESSVLATNCLMVQFLPEFPEVNATKKNKSEIVFLIDRSGSMQGDNISYAKTSLLLFLKSLPVKCRFQIIGFGSHFDSLFPEPRDYSEESLNQALKYQEALDADMGGTEVYNALKSALNSSTSGEGCFKQIIFLTDGDVNNADEVIGLVRMNSRKARVFAIGLGEGASTGLVKGVARAGNGTAAFVRDNSQLHSTVMRILTDALQPEADNVSIEWKLTEKLPDGKETPIGEIVTVPKQIAPLFSGHFVTYFGYFKSDKLSTVGGQVNLNYSLLGEKKTLTLNVSNAVVCRNNSNSSQNLPIHRLAGNVQINELVDEYHSIQLAEKDETHKIPLEPIRQQVEDLSCRLNILTKFTAMVAVDPEKLDTNEKTKRVKVSVPLMRRSCGGAPYATMAMGMPMANCGIDMIDFESDDASPTAACCLRNDMTEAVCYSGSLGFEMNESVAAVCVEEDTSNEKVEKHIQLAKLQSFSGSWNFNTSLCECFGVPMDDLSTCLKEPGKSPFLTETTWATALAIAYLESYIPEKKDEWCLLVEKAKNWLLTQAESHKIPSKKPSELCDELIVKAKDALTKLLKKATSS</sequence>
<dbReference type="Gene3D" id="3.40.50.410">
    <property type="entry name" value="von Willebrand factor, type A domain"/>
    <property type="match status" value="1"/>
</dbReference>
<dbReference type="InterPro" id="IPR013694">
    <property type="entry name" value="VIT"/>
</dbReference>
<dbReference type="SMART" id="SM00609">
    <property type="entry name" value="VIT"/>
    <property type="match status" value="1"/>
</dbReference>
<evidence type="ECO:0000313" key="4">
    <source>
        <dbReference type="WBParaSite" id="TREG1_51280.2"/>
    </source>
</evidence>
<dbReference type="WBParaSite" id="TREG1_51280.2">
    <property type="protein sequence ID" value="TREG1_51280.2"/>
    <property type="gene ID" value="TREG1_51280"/>
</dbReference>
<keyword evidence="3" id="KW-1185">Reference proteome</keyword>
<feature type="domain" description="VIT" evidence="2">
    <location>
        <begin position="10"/>
        <end position="139"/>
    </location>
</feature>
<evidence type="ECO:0000259" key="2">
    <source>
        <dbReference type="PROSITE" id="PS51468"/>
    </source>
</evidence>
<proteinExistence type="predicted"/>
<dbReference type="InterPro" id="IPR002035">
    <property type="entry name" value="VWF_A"/>
</dbReference>
<dbReference type="AlphaFoldDB" id="A0AA85JYX6"/>
<dbReference type="SMART" id="SM00327">
    <property type="entry name" value="VWA"/>
    <property type="match status" value="1"/>
</dbReference>
<dbReference type="PROSITE" id="PS51468">
    <property type="entry name" value="VIT"/>
    <property type="match status" value="1"/>
</dbReference>
<dbReference type="Pfam" id="PF13768">
    <property type="entry name" value="VWA_3"/>
    <property type="match status" value="1"/>
</dbReference>